<comment type="caution">
    <text evidence="1">The sequence shown here is derived from an EMBL/GenBank/DDBJ whole genome shotgun (WGS) entry which is preliminary data.</text>
</comment>
<proteinExistence type="predicted"/>
<accession>A0A844H317</accession>
<evidence type="ECO:0008006" key="3">
    <source>
        <dbReference type="Google" id="ProtNLM"/>
    </source>
</evidence>
<dbReference type="Gene3D" id="1.10.357.10">
    <property type="entry name" value="Tetracycline Repressor, domain 2"/>
    <property type="match status" value="1"/>
</dbReference>
<keyword evidence="2" id="KW-1185">Reference proteome</keyword>
<dbReference type="RefSeq" id="WP_155064758.1">
    <property type="nucleotide sequence ID" value="NZ_WMIF01000014.1"/>
</dbReference>
<name>A0A844H317_9RHOB</name>
<dbReference type="SUPFAM" id="SSF48498">
    <property type="entry name" value="Tetracyclin repressor-like, C-terminal domain"/>
    <property type="match status" value="1"/>
</dbReference>
<evidence type="ECO:0000313" key="1">
    <source>
        <dbReference type="EMBL" id="MTH35222.1"/>
    </source>
</evidence>
<sequence length="209" mass="23097">MSDPGNLYQNLIKTAKTAVEKQGALPSSLDDLAALAGVAPQEVRACFATLDDLREGVIYDSVMLLNDALRQGIIESDPHSPDAQLRSLARSYGDWAYRHPRLFAMLVDGLMGDLPTDSTLYRFTISIRQLFERKLHEMIDIGMLDKTADIDRIILFLHCLIRGANVVFVGRGTDPWTKDDERPGANLAEDVFDQFLDGIIAQHGPKAAG</sequence>
<reference evidence="1 2" key="1">
    <citation type="submission" date="2019-11" db="EMBL/GenBank/DDBJ databases">
        <authorList>
            <person name="Dong K."/>
        </authorList>
    </citation>
    <scope>NUCLEOTIDE SEQUENCE [LARGE SCALE GENOMIC DNA]</scope>
    <source>
        <strain evidence="1 2">JCM 17370</strain>
    </source>
</reference>
<protein>
    <recommendedName>
        <fullName evidence="3">Tetracyclin repressor-like C-terminal domain-containing protein</fullName>
    </recommendedName>
</protein>
<organism evidence="1 2">
    <name type="scientific">Paracoccus limosus</name>
    <dbReference type="NCBI Taxonomy" id="913252"/>
    <lineage>
        <taxon>Bacteria</taxon>
        <taxon>Pseudomonadati</taxon>
        <taxon>Pseudomonadota</taxon>
        <taxon>Alphaproteobacteria</taxon>
        <taxon>Rhodobacterales</taxon>
        <taxon>Paracoccaceae</taxon>
        <taxon>Paracoccus</taxon>
    </lineage>
</organism>
<dbReference type="InterPro" id="IPR009057">
    <property type="entry name" value="Homeodomain-like_sf"/>
</dbReference>
<dbReference type="AlphaFoldDB" id="A0A844H317"/>
<dbReference type="InterPro" id="IPR036271">
    <property type="entry name" value="Tet_transcr_reg_TetR-rel_C_sf"/>
</dbReference>
<dbReference type="Proteomes" id="UP000442533">
    <property type="component" value="Unassembled WGS sequence"/>
</dbReference>
<dbReference type="SUPFAM" id="SSF46689">
    <property type="entry name" value="Homeodomain-like"/>
    <property type="match status" value="1"/>
</dbReference>
<dbReference type="EMBL" id="WMIF01000014">
    <property type="protein sequence ID" value="MTH35222.1"/>
    <property type="molecule type" value="Genomic_DNA"/>
</dbReference>
<dbReference type="OrthoDB" id="7056813at2"/>
<evidence type="ECO:0000313" key="2">
    <source>
        <dbReference type="Proteomes" id="UP000442533"/>
    </source>
</evidence>
<gene>
    <name evidence="1" type="ORF">GL279_11470</name>
</gene>